<dbReference type="GO" id="GO:0047324">
    <property type="term" value="F:phosphoenolpyruvate-glycerone phosphotransferase activity"/>
    <property type="evidence" value="ECO:0007669"/>
    <property type="project" value="UniProtKB-EC"/>
</dbReference>
<dbReference type="Pfam" id="PF02896">
    <property type="entry name" value="PEP-utilizers_C"/>
    <property type="match status" value="1"/>
</dbReference>
<dbReference type="InterPro" id="IPR036662">
    <property type="entry name" value="PTS_EIIA_man-typ_sf"/>
</dbReference>
<protein>
    <recommendedName>
        <fullName evidence="10">Phosphoenolpyruvate-protein phosphotransferase</fullName>
        <ecNumber evidence="8">2.7.1.121</ecNumber>
        <ecNumber evidence="9">2.7.3.9</ecNumber>
    </recommendedName>
    <alternativeName>
        <fullName evidence="19">Phosphotransferase system, enzyme I</fullName>
    </alternativeName>
</protein>
<comment type="subunit">
    <text evidence="20">Homodimer. The dihydroxyacetone kinase complex is composed of a homodimer of DhaM, a homodimer of DhaK and the subunit DhaL.</text>
</comment>
<dbReference type="Pfam" id="PF00391">
    <property type="entry name" value="PEP-utilizers"/>
    <property type="match status" value="1"/>
</dbReference>
<evidence type="ECO:0000259" key="22">
    <source>
        <dbReference type="PROSITE" id="PS51350"/>
    </source>
</evidence>
<dbReference type="Gene3D" id="3.20.20.60">
    <property type="entry name" value="Phosphoenolpyruvate-binding domains"/>
    <property type="match status" value="1"/>
</dbReference>
<dbReference type="PANTHER" id="PTHR46244">
    <property type="entry name" value="PHOSPHOENOLPYRUVATE-PROTEIN PHOSPHOTRANSFERASE"/>
    <property type="match status" value="1"/>
</dbReference>
<keyword evidence="12" id="KW-0963">Cytoplasm</keyword>
<dbReference type="Gene3D" id="3.40.50.510">
    <property type="entry name" value="Phosphotransferase system, mannose-type IIA component"/>
    <property type="match status" value="1"/>
</dbReference>
<dbReference type="SUPFAM" id="SSF55594">
    <property type="entry name" value="HPr-like"/>
    <property type="match status" value="1"/>
</dbReference>
<dbReference type="AlphaFoldDB" id="A0A5J4RLQ4"/>
<keyword evidence="15" id="KW-0598">Phosphotransferase system</keyword>
<comment type="function">
    <text evidence="5">Component of the dihydroxyacetone kinase complex, which is responsible for the phosphoenolpyruvate (PEP)-dependent phosphorylation of dihydroxyacetone. DhaM serves as the phosphoryl donor. Is phosphorylated by phosphoenolpyruvate in an EI- and HPr-dependent reaction, and a phosphorelay system on histidine residues finally leads to phosphoryl transfer to DhaL and dihydroxyacetone.</text>
</comment>
<dbReference type="SUPFAM" id="SSF51621">
    <property type="entry name" value="Phosphoenolpyruvate/pyruvate domain"/>
    <property type="match status" value="1"/>
</dbReference>
<evidence type="ECO:0000313" key="23">
    <source>
        <dbReference type="EMBL" id="KAA6334013.1"/>
    </source>
</evidence>
<evidence type="ECO:0000259" key="21">
    <source>
        <dbReference type="PROSITE" id="PS51096"/>
    </source>
</evidence>
<dbReference type="GO" id="GO:0008965">
    <property type="term" value="F:phosphoenolpyruvate-protein phosphotransferase activity"/>
    <property type="evidence" value="ECO:0007669"/>
    <property type="project" value="UniProtKB-EC"/>
</dbReference>
<evidence type="ECO:0000256" key="18">
    <source>
        <dbReference type="ARBA" id="ARBA00022842"/>
    </source>
</evidence>
<dbReference type="InterPro" id="IPR040442">
    <property type="entry name" value="Pyrv_kinase-like_dom_sf"/>
</dbReference>
<feature type="domain" description="PTS EIIA type-4" evidence="21">
    <location>
        <begin position="1"/>
        <end position="145"/>
    </location>
</feature>
<comment type="catalytic activity">
    <reaction evidence="1">
        <text>L-histidyl-[protein] + phosphoenolpyruvate = N(pros)-phospho-L-histidyl-[protein] + pyruvate</text>
        <dbReference type="Rhea" id="RHEA:23880"/>
        <dbReference type="Rhea" id="RHEA-COMP:9745"/>
        <dbReference type="Rhea" id="RHEA-COMP:9746"/>
        <dbReference type="ChEBI" id="CHEBI:15361"/>
        <dbReference type="ChEBI" id="CHEBI:29979"/>
        <dbReference type="ChEBI" id="CHEBI:58702"/>
        <dbReference type="ChEBI" id="CHEBI:64837"/>
        <dbReference type="EC" id="2.7.3.9"/>
    </reaction>
</comment>
<dbReference type="InterPro" id="IPR008279">
    <property type="entry name" value="PEP-util_enz_mobile_dom"/>
</dbReference>
<dbReference type="SUPFAM" id="SSF53062">
    <property type="entry name" value="PTS system fructose IIA component-like"/>
    <property type="match status" value="1"/>
</dbReference>
<evidence type="ECO:0000256" key="1">
    <source>
        <dbReference type="ARBA" id="ARBA00000683"/>
    </source>
</evidence>
<comment type="similarity">
    <text evidence="7">Belongs to the PEP-utilizing enzyme family.</text>
</comment>
<evidence type="ECO:0000256" key="7">
    <source>
        <dbReference type="ARBA" id="ARBA00007837"/>
    </source>
</evidence>
<dbReference type="InterPro" id="IPR050499">
    <property type="entry name" value="PEP-utilizing_PTS_enzyme"/>
</dbReference>
<evidence type="ECO:0000256" key="5">
    <source>
        <dbReference type="ARBA" id="ARBA00002788"/>
    </source>
</evidence>
<keyword evidence="14 23" id="KW-0808">Transferase</keyword>
<evidence type="ECO:0000256" key="6">
    <source>
        <dbReference type="ARBA" id="ARBA00004496"/>
    </source>
</evidence>
<dbReference type="Pfam" id="PF05524">
    <property type="entry name" value="PEP-utilisers_N"/>
    <property type="match status" value="1"/>
</dbReference>
<evidence type="ECO:0000256" key="4">
    <source>
        <dbReference type="ARBA" id="ARBA00002728"/>
    </source>
</evidence>
<dbReference type="InterPro" id="IPR015813">
    <property type="entry name" value="Pyrv/PenolPyrv_kinase-like_dom"/>
</dbReference>
<comment type="subcellular location">
    <subcellularLocation>
        <location evidence="6">Cytoplasm</location>
    </subcellularLocation>
</comment>
<evidence type="ECO:0000256" key="2">
    <source>
        <dbReference type="ARBA" id="ARBA00001113"/>
    </source>
</evidence>
<evidence type="ECO:0000256" key="8">
    <source>
        <dbReference type="ARBA" id="ARBA00012095"/>
    </source>
</evidence>
<evidence type="ECO:0000256" key="14">
    <source>
        <dbReference type="ARBA" id="ARBA00022679"/>
    </source>
</evidence>
<dbReference type="GO" id="GO:0046872">
    <property type="term" value="F:metal ion binding"/>
    <property type="evidence" value="ECO:0007669"/>
    <property type="project" value="UniProtKB-KW"/>
</dbReference>
<keyword evidence="18" id="KW-0460">Magnesium</keyword>
<evidence type="ECO:0000256" key="3">
    <source>
        <dbReference type="ARBA" id="ARBA00001946"/>
    </source>
</evidence>
<dbReference type="EC" id="2.7.3.9" evidence="9"/>
<keyword evidence="13" id="KW-0762">Sugar transport</keyword>
<dbReference type="Gene3D" id="3.30.1340.10">
    <property type="entry name" value="HPr-like"/>
    <property type="match status" value="1"/>
</dbReference>
<comment type="function">
    <text evidence="4">General (non sugar-specific) component of the phosphoenolpyruvate-dependent sugar phosphotransferase system (sugar PTS). This major carbohydrate active-transport system catalyzes the phosphorylation of incoming sugar substrates concomitantly with their translocation across the cell membrane. Enzyme I transfers the phosphoryl group from phosphoenolpyruvate (PEP) to the phosphoryl carrier protein (HPr).</text>
</comment>
<dbReference type="EMBL" id="SNRY01001045">
    <property type="protein sequence ID" value="KAA6334013.1"/>
    <property type="molecule type" value="Genomic_DNA"/>
</dbReference>
<keyword evidence="11" id="KW-0813">Transport</keyword>
<accession>A0A5J4RLQ4</accession>
<sequence>MVGFVLISHSRALAEATLVLVQAMSGTEVPIAIAAGSGTNHQELGTDAMEILDAITTVLATGEAAVLLMDMGSALLSAEMALDFLDDEAKGKVRLCSAPFVEGAVAATVAAKIGGSIDDVLREASAALSQKSGHLALAEAAPAPVVVTVPQDMVSVSVRLLMRNGLHARPVAFLVQEAAKSTYDIQIRNLTNGKGPVSLKSITSVMSLEALYGHEVALSASDDSAMAVLASLRESIEQGLGDAIVAEALTPTISSVNTPQHVQEEKVQGKPIGVCRGIVIAPVYYEQPTSFNIPDAPAEDASREITLLQAALSVTADVLHQKAQEVSLSMGEEQGDIFRAQAVLLNDPALMGEACKFIMQQNMQAVKAWWLAISQAVETYRHFSDDNLRQRAGDLQDVARLVLQQMGVDNGADATTQAPCILLTDDITPGQVAALDKDKIKGVICLQNGQTSHSAILLSSRAIPTIVQAQRNAVSLRQLPTSTLMAMDGATGEIWVNPTGALLAEIQQRQATWQHQSAMEKQASALQAITVDRKKISVLANVADKAEVIAAVKNGGEGIGLLRTEFLFLHRQHPPTEEEQVAALQDMLAPMLGKPVIIRTLDAGGDKELPYLNMPKEDNPFLGMRAIRLTLRNPLLFQQQLRAILRVGFDHDVAVMFPMISQMSELHAAKAALQEAHTALLAEGVAHKWPVSTGMMMEVPSAAIMADAFVPQVDFVSIGTNDLVQYTMAVDRGNSALQQPVSAGFDPAVILLLSTISQACTRHAVPLEVCGEAASIPALAELLIGLGVTALSMNAGAIPQMKYKIRTLSYAEMETKAQTYVRQLKTTAKDYLVW</sequence>
<dbReference type="PRINTS" id="PR01736">
    <property type="entry name" value="PHPHTRNFRASE"/>
</dbReference>
<feature type="domain" description="HPr" evidence="22">
    <location>
        <begin position="153"/>
        <end position="243"/>
    </location>
</feature>
<dbReference type="InterPro" id="IPR036637">
    <property type="entry name" value="Phosphohistidine_dom_sf"/>
</dbReference>
<name>A0A5J4RLQ4_9ZZZZ</name>
<organism evidence="23">
    <name type="scientific">termite gut metagenome</name>
    <dbReference type="NCBI Taxonomy" id="433724"/>
    <lineage>
        <taxon>unclassified sequences</taxon>
        <taxon>metagenomes</taxon>
        <taxon>organismal metagenomes</taxon>
    </lineage>
</organism>
<dbReference type="InterPro" id="IPR023151">
    <property type="entry name" value="PEP_util_CS"/>
</dbReference>
<dbReference type="GO" id="GO:0005737">
    <property type="term" value="C:cytoplasm"/>
    <property type="evidence" value="ECO:0007669"/>
    <property type="project" value="UniProtKB-SubCell"/>
</dbReference>
<evidence type="ECO:0000256" key="9">
    <source>
        <dbReference type="ARBA" id="ARBA00012232"/>
    </source>
</evidence>
<dbReference type="GO" id="GO:0016020">
    <property type="term" value="C:membrane"/>
    <property type="evidence" value="ECO:0007669"/>
    <property type="project" value="InterPro"/>
</dbReference>
<evidence type="ECO:0000256" key="10">
    <source>
        <dbReference type="ARBA" id="ARBA00016544"/>
    </source>
</evidence>
<keyword evidence="23" id="KW-0670">Pyruvate</keyword>
<dbReference type="Gene3D" id="3.50.30.10">
    <property type="entry name" value="Phosphohistidine domain"/>
    <property type="match status" value="1"/>
</dbReference>
<comment type="catalytic activity">
    <reaction evidence="2">
        <text>dihydroxyacetone + phosphoenolpyruvate = dihydroxyacetone phosphate + pyruvate</text>
        <dbReference type="Rhea" id="RHEA:18381"/>
        <dbReference type="ChEBI" id="CHEBI:15361"/>
        <dbReference type="ChEBI" id="CHEBI:16016"/>
        <dbReference type="ChEBI" id="CHEBI:57642"/>
        <dbReference type="ChEBI" id="CHEBI:58702"/>
        <dbReference type="EC" id="2.7.1.121"/>
    </reaction>
</comment>
<evidence type="ECO:0000256" key="19">
    <source>
        <dbReference type="ARBA" id="ARBA00033235"/>
    </source>
</evidence>
<dbReference type="NCBIfam" id="TIGR01417">
    <property type="entry name" value="PTS_I_fam"/>
    <property type="match status" value="1"/>
</dbReference>
<evidence type="ECO:0000256" key="17">
    <source>
        <dbReference type="ARBA" id="ARBA00022777"/>
    </source>
</evidence>
<dbReference type="InterPro" id="IPR000121">
    <property type="entry name" value="PEP_util_C"/>
</dbReference>
<dbReference type="GO" id="GO:0009401">
    <property type="term" value="P:phosphoenolpyruvate-dependent sugar phosphotransferase system"/>
    <property type="evidence" value="ECO:0007669"/>
    <property type="project" value="UniProtKB-KW"/>
</dbReference>
<dbReference type="InterPro" id="IPR008731">
    <property type="entry name" value="PTS_EIN"/>
</dbReference>
<dbReference type="PRINTS" id="PR00107">
    <property type="entry name" value="PHOSPHOCPHPR"/>
</dbReference>
<dbReference type="InterPro" id="IPR012844">
    <property type="entry name" value="DhaM_N"/>
</dbReference>
<comment type="cofactor">
    <cofactor evidence="3">
        <name>Mg(2+)</name>
        <dbReference type="ChEBI" id="CHEBI:18420"/>
    </cofactor>
</comment>
<dbReference type="EC" id="2.7.1.121" evidence="8"/>
<dbReference type="PROSITE" id="PS51096">
    <property type="entry name" value="PTS_EIIA_TYPE_4"/>
    <property type="match status" value="1"/>
</dbReference>
<dbReference type="InterPro" id="IPR000032">
    <property type="entry name" value="HPr-like"/>
</dbReference>
<dbReference type="SUPFAM" id="SSF52009">
    <property type="entry name" value="Phosphohistidine domain"/>
    <property type="match status" value="1"/>
</dbReference>
<evidence type="ECO:0000256" key="12">
    <source>
        <dbReference type="ARBA" id="ARBA00022490"/>
    </source>
</evidence>
<reference evidence="23" key="1">
    <citation type="submission" date="2019-03" db="EMBL/GenBank/DDBJ databases">
        <title>Single cell metagenomics reveals metabolic interactions within the superorganism composed of flagellate Streblomastix strix and complex community of Bacteroidetes bacteria on its surface.</title>
        <authorList>
            <person name="Treitli S.C."/>
            <person name="Kolisko M."/>
            <person name="Husnik F."/>
            <person name="Keeling P."/>
            <person name="Hampl V."/>
        </authorList>
    </citation>
    <scope>NUCLEOTIDE SEQUENCE</scope>
    <source>
        <strain evidence="23">STM</strain>
    </source>
</reference>
<dbReference type="CDD" id="cd00367">
    <property type="entry name" value="PTS-HPr_like"/>
    <property type="match status" value="1"/>
</dbReference>
<keyword evidence="16" id="KW-0479">Metal-binding</keyword>
<keyword evidence="17" id="KW-0418">Kinase</keyword>
<gene>
    <name evidence="23" type="ORF">EZS27_017632</name>
</gene>
<dbReference type="Gene3D" id="1.10.274.10">
    <property type="entry name" value="PtsI, HPr-binding domain"/>
    <property type="match status" value="1"/>
</dbReference>
<dbReference type="InterPro" id="IPR006318">
    <property type="entry name" value="PTS_EI-like"/>
</dbReference>
<evidence type="ECO:0000256" key="20">
    <source>
        <dbReference type="ARBA" id="ARBA00046577"/>
    </source>
</evidence>
<dbReference type="InterPro" id="IPR035895">
    <property type="entry name" value="HPr-like_sf"/>
</dbReference>
<dbReference type="Pfam" id="PF03610">
    <property type="entry name" value="EIIA-man"/>
    <property type="match status" value="1"/>
</dbReference>
<dbReference type="Pfam" id="PF00381">
    <property type="entry name" value="PTS-HPr"/>
    <property type="match status" value="1"/>
</dbReference>
<dbReference type="PANTHER" id="PTHR46244:SF3">
    <property type="entry name" value="PHOSPHOENOLPYRUVATE-PROTEIN PHOSPHOTRANSFERASE"/>
    <property type="match status" value="1"/>
</dbReference>
<dbReference type="SUPFAM" id="SSF47831">
    <property type="entry name" value="Enzyme I of the PEP:sugar phosphotransferase system HPr-binding (sub)domain"/>
    <property type="match status" value="1"/>
</dbReference>
<dbReference type="PROSITE" id="PS00742">
    <property type="entry name" value="PEP_ENZYMES_2"/>
    <property type="match status" value="1"/>
</dbReference>
<evidence type="ECO:0000256" key="11">
    <source>
        <dbReference type="ARBA" id="ARBA00022448"/>
    </source>
</evidence>
<dbReference type="NCBIfam" id="TIGR02364">
    <property type="entry name" value="dha_pts"/>
    <property type="match status" value="1"/>
</dbReference>
<dbReference type="InterPro" id="IPR036618">
    <property type="entry name" value="PtsI_HPr-bd_sf"/>
</dbReference>
<dbReference type="PROSITE" id="PS51350">
    <property type="entry name" value="PTS_HPR_DOM"/>
    <property type="match status" value="1"/>
</dbReference>
<evidence type="ECO:0000256" key="16">
    <source>
        <dbReference type="ARBA" id="ARBA00022723"/>
    </source>
</evidence>
<dbReference type="InterPro" id="IPR004701">
    <property type="entry name" value="PTS_EIIA_man-typ"/>
</dbReference>
<evidence type="ECO:0000256" key="15">
    <source>
        <dbReference type="ARBA" id="ARBA00022683"/>
    </source>
</evidence>
<proteinExistence type="inferred from homology"/>
<evidence type="ECO:0000256" key="13">
    <source>
        <dbReference type="ARBA" id="ARBA00022597"/>
    </source>
</evidence>
<comment type="caution">
    <text evidence="23">The sequence shown here is derived from an EMBL/GenBank/DDBJ whole genome shotgun (WGS) entry which is preliminary data.</text>
</comment>